<dbReference type="InterPro" id="IPR027417">
    <property type="entry name" value="P-loop_NTPase"/>
</dbReference>
<feature type="coiled-coil region" evidence="4">
    <location>
        <begin position="282"/>
        <end position="316"/>
    </location>
</feature>
<evidence type="ECO:0000256" key="3">
    <source>
        <dbReference type="ARBA" id="ARBA00023054"/>
    </source>
</evidence>
<feature type="region of interest" description="Disordered" evidence="5">
    <location>
        <begin position="493"/>
        <end position="518"/>
    </location>
</feature>
<feature type="compositionally biased region" description="Acidic residues" evidence="5">
    <location>
        <begin position="41"/>
        <end position="54"/>
    </location>
</feature>
<feature type="domain" description="RecF/RecN/SMC N-terminal" evidence="6">
    <location>
        <begin position="109"/>
        <end position="1102"/>
    </location>
</feature>
<dbReference type="GO" id="GO:0000724">
    <property type="term" value="P:double-strand break repair via homologous recombination"/>
    <property type="evidence" value="ECO:0007669"/>
    <property type="project" value="TreeGrafter"/>
</dbReference>
<dbReference type="PANTHER" id="PTHR45916">
    <property type="entry name" value="STRUCTURAL MAINTENANCE OF CHROMOSOMES PROTEIN 5"/>
    <property type="match status" value="1"/>
</dbReference>
<feature type="compositionally biased region" description="Basic and acidic residues" evidence="5">
    <location>
        <begin position="754"/>
        <end position="773"/>
    </location>
</feature>
<accession>A0A1V6SV00</accession>
<comment type="similarity">
    <text evidence="1">Belongs to the SMC family. SMC5 subfamily.</text>
</comment>
<evidence type="ECO:0000256" key="2">
    <source>
        <dbReference type="ARBA" id="ARBA00018687"/>
    </source>
</evidence>
<protein>
    <recommendedName>
        <fullName evidence="2">Structural maintenance of chromosomes protein 5</fullName>
    </recommendedName>
</protein>
<dbReference type="GO" id="GO:0005634">
    <property type="term" value="C:nucleus"/>
    <property type="evidence" value="ECO:0007669"/>
    <property type="project" value="TreeGrafter"/>
</dbReference>
<dbReference type="Pfam" id="PF02463">
    <property type="entry name" value="SMC_N"/>
    <property type="match status" value="1"/>
</dbReference>
<sequence>MSSRRSIPQRRRHEDSDDEDEPGSSHPTLTSSSKRPRLTPTEEDSDDDQSSDEDNGGKVQEREGEPESDDDGEQSETSEDMDVAGAKAIAQQPVVDHGVGPGGYKPGAIVRIKVTNFVTYTSAEFFPGPRLNMVIGPNGTGKSTLVCAICLGLGWGPQHLGRAKDAGEFVKHGCREATIEIELAGRPKLSHNPVVTRTIKRDGGNKGSFTLNGRASSNKEIRQLAQSFAIQVDNLCQFLPQDKVAEFAALTPIELLHSTQRAAAGPEMVEWHDGLKKLRGEQKRIELDNRADREMLKNLEDRQETQREVVERMRERDVIKQKMELLELIRPVVEYRDYHKEFSALKDKKAAIDQAYDRLKEELEPAMQSLNQKQGYAEKITAAKQYRKERVQQLSRVATRRADKIIELEDAIKGLGNDIEGERKSGQTHKQEATKVQVDINKLRRRQEEEVVEFDPEVYNERLKAKRLEKRELETKSDEIKARREPLVEQLRSLQRKKNQAEQQLQHLDSATGKQETRLQSTSLDSLKAWRWVRENQNKFEKEVFGPPIITCSVTDPKYADAMESLLQRTDFSSFTAQTRNDFRTLQRHLVGQLKLSDISIRTCSASLDTMTTPQVDIRSLGFDGWAKDFLSGPDPVIAMLCMEKALHKTPVGLNDISEAAFERMENGPLSQWVSGKNSYQVTRRREYGPGAQSTRVKPVRAATAWTSKPADTSLKQRCLEEIRQHQMEYSELESNIQSEKEEAAQVATKHAQVKKETSEIEAEKSAKQTEHTQWRAIPERLAQLEQKLKSFHELFAEVRERVHGMRNRQDEKAVEKAEATIAYADAVDDLRKAYEELMKAEMLHLEANSDVQTLRTRHADFAKLLEDKRLEALRISNEFKEATRRGRDMLKKAKEVTLQARPLEGGSEALESISAPDYNIDQLNADIDSKTAELEFTHGGNENMVQEFEQRERQIDRLKRKLSDLDQRLSDLSGAIDEVRQRWEPRLDALINKISAAFSDSFARIGCAGQVSLDKVKAESGPNDEASPEYEYDQWSIEIHVKFRENEQLALLNAHRQSGGERAVSTIFYLMALQSLSASPFRVVDEINQGMDPRNERMVHGRLVDIACASSEEDTDEQGNAIGGGGRGQYFLITPKLLSGLAYKPGMRVLCIYSGEHMPQDYPKLDFSLAIRNMKAIAAQSGRSIGSDTAQGTSSQQHVDVYA</sequence>
<feature type="compositionally biased region" description="Acidic residues" evidence="5">
    <location>
        <begin position="66"/>
        <end position="82"/>
    </location>
</feature>
<reference evidence="8" key="1">
    <citation type="journal article" date="2017" name="Nat. Microbiol.">
        <title>Global analysis of biosynthetic gene clusters reveals vast potential of secondary metabolite production in Penicillium species.</title>
        <authorList>
            <person name="Nielsen J.C."/>
            <person name="Grijseels S."/>
            <person name="Prigent S."/>
            <person name="Ji B."/>
            <person name="Dainat J."/>
            <person name="Nielsen K.F."/>
            <person name="Frisvad J.C."/>
            <person name="Workman M."/>
            <person name="Nielsen J."/>
        </authorList>
    </citation>
    <scope>NUCLEOTIDE SEQUENCE [LARGE SCALE GENOMIC DNA]</scope>
    <source>
        <strain evidence="8">IBT 24891</strain>
    </source>
</reference>
<organism evidence="7 8">
    <name type="scientific">Penicillium steckii</name>
    <dbReference type="NCBI Taxonomy" id="303698"/>
    <lineage>
        <taxon>Eukaryota</taxon>
        <taxon>Fungi</taxon>
        <taxon>Dikarya</taxon>
        <taxon>Ascomycota</taxon>
        <taxon>Pezizomycotina</taxon>
        <taxon>Eurotiomycetes</taxon>
        <taxon>Eurotiomycetidae</taxon>
        <taxon>Eurotiales</taxon>
        <taxon>Aspergillaceae</taxon>
        <taxon>Penicillium</taxon>
    </lineage>
</organism>
<dbReference type="STRING" id="303698.A0A1V6SV00"/>
<feature type="region of interest" description="Disordered" evidence="5">
    <location>
        <begin position="1"/>
        <end position="82"/>
    </location>
</feature>
<dbReference type="InterPro" id="IPR003395">
    <property type="entry name" value="RecF/RecN/SMC_N"/>
</dbReference>
<feature type="coiled-coil region" evidence="4">
    <location>
        <begin position="942"/>
        <end position="983"/>
    </location>
</feature>
<dbReference type="PANTHER" id="PTHR45916:SF1">
    <property type="entry name" value="STRUCTURAL MAINTENANCE OF CHROMOSOMES PROTEIN 5"/>
    <property type="match status" value="1"/>
</dbReference>
<evidence type="ECO:0000256" key="4">
    <source>
        <dbReference type="SAM" id="Coils"/>
    </source>
</evidence>
<gene>
    <name evidence="7" type="ORF">PENSTE_c019G02227</name>
</gene>
<dbReference type="OrthoDB" id="10254973at2759"/>
<dbReference type="Proteomes" id="UP000191285">
    <property type="component" value="Unassembled WGS sequence"/>
</dbReference>
<dbReference type="GO" id="GO:0003697">
    <property type="term" value="F:single-stranded DNA binding"/>
    <property type="evidence" value="ECO:0007669"/>
    <property type="project" value="TreeGrafter"/>
</dbReference>
<evidence type="ECO:0000256" key="5">
    <source>
        <dbReference type="SAM" id="MobiDB-lite"/>
    </source>
</evidence>
<dbReference type="EMBL" id="MLKD01000019">
    <property type="protein sequence ID" value="OQE17836.1"/>
    <property type="molecule type" value="Genomic_DNA"/>
</dbReference>
<dbReference type="Gene3D" id="3.40.50.300">
    <property type="entry name" value="P-loop containing nucleotide triphosphate hydrolases"/>
    <property type="match status" value="2"/>
</dbReference>
<feature type="region of interest" description="Disordered" evidence="5">
    <location>
        <begin position="751"/>
        <end position="773"/>
    </location>
</feature>
<comment type="caution">
    <text evidence="7">The sequence shown here is derived from an EMBL/GenBank/DDBJ whole genome shotgun (WGS) entry which is preliminary data.</text>
</comment>
<evidence type="ECO:0000313" key="8">
    <source>
        <dbReference type="Proteomes" id="UP000191285"/>
    </source>
</evidence>
<dbReference type="AlphaFoldDB" id="A0A1V6SV00"/>
<keyword evidence="3 4" id="KW-0175">Coiled coil</keyword>
<evidence type="ECO:0000259" key="6">
    <source>
        <dbReference type="Pfam" id="PF02463"/>
    </source>
</evidence>
<proteinExistence type="inferred from homology"/>
<evidence type="ECO:0000313" key="7">
    <source>
        <dbReference type="EMBL" id="OQE17836.1"/>
    </source>
</evidence>
<name>A0A1V6SV00_9EURO</name>
<keyword evidence="8" id="KW-1185">Reference proteome</keyword>
<evidence type="ECO:0000256" key="1">
    <source>
        <dbReference type="ARBA" id="ARBA00010171"/>
    </source>
</evidence>
<feature type="region of interest" description="Disordered" evidence="5">
    <location>
        <begin position="1183"/>
        <end position="1204"/>
    </location>
</feature>
<feature type="compositionally biased region" description="Basic and acidic residues" evidence="5">
    <location>
        <begin position="55"/>
        <end position="65"/>
    </location>
</feature>
<dbReference type="SUPFAM" id="SSF52540">
    <property type="entry name" value="P-loop containing nucleoside triphosphate hydrolases"/>
    <property type="match status" value="1"/>
</dbReference>
<dbReference type="GO" id="GO:0030915">
    <property type="term" value="C:Smc5-Smc6 complex"/>
    <property type="evidence" value="ECO:0007669"/>
    <property type="project" value="TreeGrafter"/>
</dbReference>
<feature type="compositionally biased region" description="Polar residues" evidence="5">
    <location>
        <begin position="501"/>
        <end position="518"/>
    </location>
</feature>